<evidence type="ECO:0000256" key="5">
    <source>
        <dbReference type="ARBA" id="ARBA00022729"/>
    </source>
</evidence>
<dbReference type="NCBIfam" id="TIGR01126">
    <property type="entry name" value="pdi_dom"/>
    <property type="match status" value="2"/>
</dbReference>
<feature type="domain" description="Thioredoxin" evidence="14">
    <location>
        <begin position="18"/>
        <end position="138"/>
    </location>
</feature>
<dbReference type="OrthoDB" id="72053at2759"/>
<accession>A0A7I8W264</accession>
<dbReference type="Pfam" id="PF13848">
    <property type="entry name" value="Thioredoxin_6"/>
    <property type="match status" value="1"/>
</dbReference>
<evidence type="ECO:0000256" key="10">
    <source>
        <dbReference type="ARBA" id="ARBA00023284"/>
    </source>
</evidence>
<gene>
    <name evidence="15" type="ORF">DGYR_LOCUS10405</name>
</gene>
<organism evidence="15 16">
    <name type="scientific">Dimorphilus gyrociliatus</name>
    <dbReference type="NCBI Taxonomy" id="2664684"/>
    <lineage>
        <taxon>Eukaryota</taxon>
        <taxon>Metazoa</taxon>
        <taxon>Spiralia</taxon>
        <taxon>Lophotrochozoa</taxon>
        <taxon>Annelida</taxon>
        <taxon>Polychaeta</taxon>
        <taxon>Polychaeta incertae sedis</taxon>
        <taxon>Dinophilidae</taxon>
        <taxon>Dimorphilus</taxon>
    </lineage>
</organism>
<dbReference type="InterPro" id="IPR013766">
    <property type="entry name" value="Thioredoxin_domain"/>
</dbReference>
<dbReference type="FunFam" id="3.40.30.10:FF:000042">
    <property type="entry name" value="protein disulfide-isomerase A2"/>
    <property type="match status" value="1"/>
</dbReference>
<keyword evidence="9 13" id="KW-0413">Isomerase</keyword>
<dbReference type="FunFam" id="3.40.30.10:FF:000027">
    <property type="entry name" value="protein disulfide-isomerase A2"/>
    <property type="match status" value="1"/>
</dbReference>
<dbReference type="PROSITE" id="PS00194">
    <property type="entry name" value="THIOREDOXIN_1"/>
    <property type="match status" value="2"/>
</dbReference>
<dbReference type="EC" id="5.3.4.1" evidence="4 13"/>
<evidence type="ECO:0000256" key="2">
    <source>
        <dbReference type="ARBA" id="ARBA00004319"/>
    </source>
</evidence>
<dbReference type="PROSITE" id="PS51352">
    <property type="entry name" value="THIOREDOXIN_2"/>
    <property type="match status" value="2"/>
</dbReference>
<dbReference type="CDD" id="cd02982">
    <property type="entry name" value="PDI_b'_family"/>
    <property type="match status" value="1"/>
</dbReference>
<evidence type="ECO:0000256" key="13">
    <source>
        <dbReference type="RuleBase" id="RU361130"/>
    </source>
</evidence>
<dbReference type="CDD" id="cd02981">
    <property type="entry name" value="PDI_b_family"/>
    <property type="match status" value="1"/>
</dbReference>
<keyword evidence="16" id="KW-1185">Reference proteome</keyword>
<comment type="subcellular location">
    <subcellularLocation>
        <location evidence="2">Endoplasmic reticulum lumen</location>
    </subcellularLocation>
</comment>
<evidence type="ECO:0000313" key="16">
    <source>
        <dbReference type="Proteomes" id="UP000549394"/>
    </source>
</evidence>
<comment type="catalytic activity">
    <reaction evidence="1 13">
        <text>Catalyzes the rearrangement of -S-S- bonds in proteins.</text>
        <dbReference type="EC" id="5.3.4.1"/>
    </reaction>
</comment>
<keyword evidence="5 13" id="KW-0732">Signal</keyword>
<proteinExistence type="inferred from homology"/>
<feature type="signal peptide" evidence="13">
    <location>
        <begin position="1"/>
        <end position="22"/>
    </location>
</feature>
<dbReference type="PRINTS" id="PR00421">
    <property type="entry name" value="THIOREDOXIN"/>
</dbReference>
<dbReference type="Proteomes" id="UP000549394">
    <property type="component" value="Unassembled WGS sequence"/>
</dbReference>
<evidence type="ECO:0000256" key="1">
    <source>
        <dbReference type="ARBA" id="ARBA00001182"/>
    </source>
</evidence>
<evidence type="ECO:0000256" key="3">
    <source>
        <dbReference type="ARBA" id="ARBA00006347"/>
    </source>
</evidence>
<dbReference type="InterPro" id="IPR017937">
    <property type="entry name" value="Thioredoxin_CS"/>
</dbReference>
<keyword evidence="10 11" id="KW-0676">Redox-active center</keyword>
<feature type="disulfide bond" description="Redox-active" evidence="11">
    <location>
        <begin position="401"/>
        <end position="404"/>
    </location>
</feature>
<dbReference type="Gene3D" id="3.40.30.10">
    <property type="entry name" value="Glutaredoxin"/>
    <property type="match status" value="4"/>
</dbReference>
<dbReference type="FunFam" id="3.40.30.10:FF:000030">
    <property type="entry name" value="Protein disulfide-isomerase"/>
    <property type="match status" value="1"/>
</dbReference>
<name>A0A7I8W264_9ANNE</name>
<evidence type="ECO:0000256" key="12">
    <source>
        <dbReference type="RuleBase" id="RU004208"/>
    </source>
</evidence>
<evidence type="ECO:0000256" key="9">
    <source>
        <dbReference type="ARBA" id="ARBA00023235"/>
    </source>
</evidence>
<keyword evidence="6" id="KW-0677">Repeat</keyword>
<evidence type="ECO:0000256" key="11">
    <source>
        <dbReference type="PIRSR" id="PIRSR605792-51"/>
    </source>
</evidence>
<evidence type="ECO:0000256" key="7">
    <source>
        <dbReference type="ARBA" id="ARBA00022824"/>
    </source>
</evidence>
<dbReference type="AlphaFoldDB" id="A0A7I8W264"/>
<comment type="similarity">
    <text evidence="3 12">Belongs to the protein disulfide isomerase family.</text>
</comment>
<keyword evidence="8 11" id="KW-1015">Disulfide bond</keyword>
<feature type="chain" id="PRO_5029942089" description="Protein disulfide-isomerase" evidence="13">
    <location>
        <begin position="23"/>
        <end position="487"/>
    </location>
</feature>
<evidence type="ECO:0000313" key="15">
    <source>
        <dbReference type="EMBL" id="CAD5122607.1"/>
    </source>
</evidence>
<dbReference type="GO" id="GO:0005788">
    <property type="term" value="C:endoplasmic reticulum lumen"/>
    <property type="evidence" value="ECO:0007669"/>
    <property type="project" value="UniProtKB-SubCell"/>
</dbReference>
<dbReference type="InterPro" id="IPR005788">
    <property type="entry name" value="PDI_thioredoxin-like_dom"/>
</dbReference>
<keyword evidence="7" id="KW-0256">Endoplasmic reticulum</keyword>
<protein>
    <recommendedName>
        <fullName evidence="4 13">Protein disulfide-isomerase</fullName>
        <ecNumber evidence="4 13">5.3.4.1</ecNumber>
    </recommendedName>
</protein>
<feature type="domain" description="Thioredoxin" evidence="14">
    <location>
        <begin position="350"/>
        <end position="478"/>
    </location>
</feature>
<feature type="disulfide bond" description="Redox-active" evidence="11">
    <location>
        <begin position="60"/>
        <end position="63"/>
    </location>
</feature>
<dbReference type="FunFam" id="3.40.30.10:FF:000023">
    <property type="entry name" value="Protein disulfide-isomerase"/>
    <property type="match status" value="1"/>
</dbReference>
<evidence type="ECO:0000256" key="6">
    <source>
        <dbReference type="ARBA" id="ARBA00022737"/>
    </source>
</evidence>
<dbReference type="CDD" id="cd02961">
    <property type="entry name" value="PDI_a_family"/>
    <property type="match status" value="1"/>
</dbReference>
<dbReference type="SUPFAM" id="SSF52833">
    <property type="entry name" value="Thioredoxin-like"/>
    <property type="match status" value="4"/>
</dbReference>
<dbReference type="Pfam" id="PF00085">
    <property type="entry name" value="Thioredoxin"/>
    <property type="match status" value="2"/>
</dbReference>
<reference evidence="15 16" key="1">
    <citation type="submission" date="2020-08" db="EMBL/GenBank/DDBJ databases">
        <authorList>
            <person name="Hejnol A."/>
        </authorList>
    </citation>
    <scope>NUCLEOTIDE SEQUENCE [LARGE SCALE GENOMIC DNA]</scope>
</reference>
<dbReference type="InterPro" id="IPR005792">
    <property type="entry name" value="Prot_disulphide_isomerase"/>
</dbReference>
<dbReference type="CDD" id="cd02995">
    <property type="entry name" value="PDI_a_PDI_a'_C"/>
    <property type="match status" value="1"/>
</dbReference>
<dbReference type="EMBL" id="CAJFCJ010000018">
    <property type="protein sequence ID" value="CAD5122607.1"/>
    <property type="molecule type" value="Genomic_DNA"/>
</dbReference>
<sequence length="487" mass="54631">MFKLTLLSIALLLFSQLALVSTEEPEIKEEERVLVLEDGNFDHAVSNNEFILVEFYAPWCGHCKQLAPEYAKAAQKLFDEGSPVKLGKVDATVEKKLAEKFKIGGFPTLKFFRNGNPTDYKGGRQANDIVNWVTKKSGPPAINLENVEAAKAFVDKDDVVIVGFFKNAEDAEAKAFLNVAAAFDDLPIGISYDEAVKKEYEMENGVSMFRKFDDGRVNYDGDLTVEDDLTSFINSNRLPLVIEFTQASASKIFSGPIKNHLLLFLEKSSETFDDLVAKFKGAASSFKGQVLFVYLDVVEGENKRVLEFFGVSDKDAPTVRYISLEQDMAKFKQDFDDINTENVKDFVERVRDGKVKQHLKTENIPADWDSKAVKVLVGENFNDVARNADKAVLVEFYAPWCGHCKNLEPIWNELGEKYAERSDIVIAKIDSTANEIENVSIRGFPTIKFFPKGSDEIIDFKGERTLDGFSKFLDENVGVAADKKDEL</sequence>
<dbReference type="GO" id="GO:0034976">
    <property type="term" value="P:response to endoplasmic reticulum stress"/>
    <property type="evidence" value="ECO:0007669"/>
    <property type="project" value="TreeGrafter"/>
</dbReference>
<dbReference type="GO" id="GO:0003756">
    <property type="term" value="F:protein disulfide isomerase activity"/>
    <property type="evidence" value="ECO:0007669"/>
    <property type="project" value="UniProtKB-EC"/>
</dbReference>
<evidence type="ECO:0000256" key="4">
    <source>
        <dbReference type="ARBA" id="ARBA00012723"/>
    </source>
</evidence>
<dbReference type="GO" id="GO:0006457">
    <property type="term" value="P:protein folding"/>
    <property type="evidence" value="ECO:0007669"/>
    <property type="project" value="TreeGrafter"/>
</dbReference>
<comment type="caution">
    <text evidence="15">The sequence shown here is derived from an EMBL/GenBank/DDBJ whole genome shotgun (WGS) entry which is preliminary data.</text>
</comment>
<dbReference type="PANTHER" id="PTHR18929">
    <property type="entry name" value="PROTEIN DISULFIDE ISOMERASE"/>
    <property type="match status" value="1"/>
</dbReference>
<dbReference type="NCBIfam" id="TIGR01130">
    <property type="entry name" value="ER_PDI_fam"/>
    <property type="match status" value="1"/>
</dbReference>
<dbReference type="InterPro" id="IPR036249">
    <property type="entry name" value="Thioredoxin-like_sf"/>
</dbReference>
<evidence type="ECO:0000259" key="14">
    <source>
        <dbReference type="PROSITE" id="PS51352"/>
    </source>
</evidence>
<evidence type="ECO:0000256" key="8">
    <source>
        <dbReference type="ARBA" id="ARBA00023157"/>
    </source>
</evidence>
<dbReference type="PANTHER" id="PTHR18929:SF240">
    <property type="entry name" value="PROTEIN DISULFIDE-ISOMERASE"/>
    <property type="match status" value="1"/>
</dbReference>